<name>A0A445L8N3_GLYSO</name>
<feature type="region of interest" description="Disordered" evidence="1">
    <location>
        <begin position="38"/>
        <end position="65"/>
    </location>
</feature>
<dbReference type="EMBL" id="QZWG01000003">
    <property type="protein sequence ID" value="RZC19449.1"/>
    <property type="molecule type" value="Genomic_DNA"/>
</dbReference>
<gene>
    <name evidence="2" type="ORF">D0Y65_006326</name>
</gene>
<dbReference type="Proteomes" id="UP000289340">
    <property type="component" value="Chromosome 3"/>
</dbReference>
<dbReference type="AlphaFoldDB" id="A0A445L8N3"/>
<proteinExistence type="predicted"/>
<protein>
    <submittedName>
        <fullName evidence="2">Uncharacterized protein</fullName>
    </submittedName>
</protein>
<comment type="caution">
    <text evidence="2">The sequence shown here is derived from an EMBL/GenBank/DDBJ whole genome shotgun (WGS) entry which is preliminary data.</text>
</comment>
<feature type="compositionally biased region" description="Basic and acidic residues" evidence="1">
    <location>
        <begin position="38"/>
        <end position="56"/>
    </location>
</feature>
<evidence type="ECO:0000313" key="3">
    <source>
        <dbReference type="Proteomes" id="UP000289340"/>
    </source>
</evidence>
<keyword evidence="3" id="KW-1185">Reference proteome</keyword>
<evidence type="ECO:0000313" key="2">
    <source>
        <dbReference type="EMBL" id="RZC19449.1"/>
    </source>
</evidence>
<evidence type="ECO:0000256" key="1">
    <source>
        <dbReference type="SAM" id="MobiDB-lite"/>
    </source>
</evidence>
<accession>A0A445L8N3</accession>
<organism evidence="2 3">
    <name type="scientific">Glycine soja</name>
    <name type="common">Wild soybean</name>
    <dbReference type="NCBI Taxonomy" id="3848"/>
    <lineage>
        <taxon>Eukaryota</taxon>
        <taxon>Viridiplantae</taxon>
        <taxon>Streptophyta</taxon>
        <taxon>Embryophyta</taxon>
        <taxon>Tracheophyta</taxon>
        <taxon>Spermatophyta</taxon>
        <taxon>Magnoliopsida</taxon>
        <taxon>eudicotyledons</taxon>
        <taxon>Gunneridae</taxon>
        <taxon>Pentapetalae</taxon>
        <taxon>rosids</taxon>
        <taxon>fabids</taxon>
        <taxon>Fabales</taxon>
        <taxon>Fabaceae</taxon>
        <taxon>Papilionoideae</taxon>
        <taxon>50 kb inversion clade</taxon>
        <taxon>NPAAA clade</taxon>
        <taxon>indigoferoid/millettioid clade</taxon>
        <taxon>Phaseoleae</taxon>
        <taxon>Glycine</taxon>
        <taxon>Glycine subgen. Soja</taxon>
    </lineage>
</organism>
<sequence>MCAPTVRNVCTLINLFRSKLLTGKCNTNVALFTKPSFESEDKMHLSSEPDLARDTSEGDSDDENEDINDLFDILCYDAKSSGMSIEKKIEFLESLTGKLMQSYPASALDRRLEVDWARDAREAPRVLISLRVDFGPMG</sequence>
<reference evidence="2 3" key="1">
    <citation type="submission" date="2018-09" db="EMBL/GenBank/DDBJ databases">
        <title>A high-quality reference genome of wild soybean provides a powerful tool to mine soybean genomes.</title>
        <authorList>
            <person name="Xie M."/>
            <person name="Chung C.Y.L."/>
            <person name="Li M.-W."/>
            <person name="Wong F.-L."/>
            <person name="Chan T.-F."/>
            <person name="Lam H.-M."/>
        </authorList>
    </citation>
    <scope>NUCLEOTIDE SEQUENCE [LARGE SCALE GENOMIC DNA]</scope>
    <source>
        <strain evidence="3">cv. W05</strain>
        <tissue evidence="2">Hypocotyl of etiolated seedlings</tissue>
    </source>
</reference>